<dbReference type="PRINTS" id="PR00110">
    <property type="entry name" value="ALPHAAMYLASE"/>
</dbReference>
<gene>
    <name evidence="5" type="ORF">A3G64_02865</name>
</gene>
<sequence length="419" mass="47692">MNNNPWWTNAVIYEAYVDRFAGTFAQFSERLDYLEALGINCVHVLPHYPSPMADVGYDVSDYRAVRPELGTLEDFSRFTEQARQRGIRVIVDLVLNHTSTVHPWFIEARSSRTSPRRDFYMWSKDGKNLLEAINPFEHITRSNWVFNQETGDYFYSAFYPEQADLNWDNPNVLTEFLGIMDFWVAHGVSGFRLDAVAHLIKREGTRSKGLPETHDVIKKLRAYVEKHYPEVVLLGEVSAPIDTLKTYFGTGDECQLLYHFPMAEWLVVALTTGDEAMLEAQIAASGGIPKNCAWAFFVRNHDDLSLATLPKGEQARLFSLLDPEGKYTFGSGIALRLASIFGGDREKLRAAFTLLFSLRGAAVLYYGDEIGMKNDEKRKPVPDVREYVRGAFDWAEARRAMADAHSLWAHVARLIRAKT</sequence>
<dbReference type="InterPro" id="IPR017853">
    <property type="entry name" value="GH"/>
</dbReference>
<dbReference type="GO" id="GO:0005975">
    <property type="term" value="P:carbohydrate metabolic process"/>
    <property type="evidence" value="ECO:0007669"/>
    <property type="project" value="InterPro"/>
</dbReference>
<evidence type="ECO:0000259" key="4">
    <source>
        <dbReference type="SMART" id="SM00642"/>
    </source>
</evidence>
<dbReference type="SUPFAM" id="SSF51445">
    <property type="entry name" value="(Trans)glycosidases"/>
    <property type="match status" value="1"/>
</dbReference>
<evidence type="ECO:0000256" key="1">
    <source>
        <dbReference type="ARBA" id="ARBA00008061"/>
    </source>
</evidence>
<accession>A0A1G2CQ82</accession>
<dbReference type="InterPro" id="IPR006047">
    <property type="entry name" value="GH13_cat_dom"/>
</dbReference>
<dbReference type="GO" id="GO:0004556">
    <property type="term" value="F:alpha-amylase activity"/>
    <property type="evidence" value="ECO:0007669"/>
    <property type="project" value="UniProtKB-UniRule"/>
</dbReference>
<dbReference type="Pfam" id="PF00128">
    <property type="entry name" value="Alpha-amylase"/>
    <property type="match status" value="2"/>
</dbReference>
<comment type="similarity">
    <text evidence="1 2">Belongs to the glycosyl hydrolase 13 family.</text>
</comment>
<dbReference type="AlphaFoldDB" id="A0A1G2CQ82"/>
<comment type="caution">
    <text evidence="5">The sequence shown here is derived from an EMBL/GenBank/DDBJ whole genome shotgun (WGS) entry which is preliminary data.</text>
</comment>
<dbReference type="EC" id="3.2.1.1" evidence="3"/>
<proteinExistence type="inferred from homology"/>
<dbReference type="InterPro" id="IPR006046">
    <property type="entry name" value="Alpha_amylase"/>
</dbReference>
<evidence type="ECO:0000313" key="5">
    <source>
        <dbReference type="EMBL" id="OGZ02910.1"/>
    </source>
</evidence>
<dbReference type="PANTHER" id="PTHR10357:SF219">
    <property type="entry name" value="MALTOSE ALPHA-D-GLUCOSYLTRANSFERASE"/>
    <property type="match status" value="1"/>
</dbReference>
<comment type="catalytic activity">
    <reaction evidence="3">
        <text>Endohydrolysis of (1-&gt;4)-alpha-D-glucosidic linkages in polysaccharides containing three or more (1-&gt;4)-alpha-linked D-glucose units.</text>
        <dbReference type="EC" id="3.2.1.1"/>
    </reaction>
</comment>
<reference evidence="5 6" key="1">
    <citation type="journal article" date="2016" name="Nat. Commun.">
        <title>Thousands of microbial genomes shed light on interconnected biogeochemical processes in an aquifer system.</title>
        <authorList>
            <person name="Anantharaman K."/>
            <person name="Brown C.T."/>
            <person name="Hug L.A."/>
            <person name="Sharon I."/>
            <person name="Castelle C.J."/>
            <person name="Probst A.J."/>
            <person name="Thomas B.C."/>
            <person name="Singh A."/>
            <person name="Wilkins M.J."/>
            <person name="Karaoz U."/>
            <person name="Brodie E.L."/>
            <person name="Williams K.H."/>
            <person name="Hubbard S.S."/>
            <person name="Banfield J.F."/>
        </authorList>
    </citation>
    <scope>NUCLEOTIDE SEQUENCE [LARGE SCALE GENOMIC DNA]</scope>
</reference>
<dbReference type="Proteomes" id="UP000179281">
    <property type="component" value="Unassembled WGS sequence"/>
</dbReference>
<dbReference type="GO" id="GO:0043169">
    <property type="term" value="F:cation binding"/>
    <property type="evidence" value="ECO:0007669"/>
    <property type="project" value="InterPro"/>
</dbReference>
<dbReference type="EMBL" id="MHLD01000003">
    <property type="protein sequence ID" value="OGZ02910.1"/>
    <property type="molecule type" value="Genomic_DNA"/>
</dbReference>
<dbReference type="SMART" id="SM00642">
    <property type="entry name" value="Aamy"/>
    <property type="match status" value="1"/>
</dbReference>
<evidence type="ECO:0000256" key="3">
    <source>
        <dbReference type="RuleBase" id="RU361134"/>
    </source>
</evidence>
<dbReference type="PANTHER" id="PTHR10357">
    <property type="entry name" value="ALPHA-AMYLASE FAMILY MEMBER"/>
    <property type="match status" value="1"/>
</dbReference>
<feature type="domain" description="Glycosyl hydrolase family 13 catalytic" evidence="4">
    <location>
        <begin position="14"/>
        <end position="405"/>
    </location>
</feature>
<keyword evidence="3" id="KW-0378">Hydrolase</keyword>
<dbReference type="InterPro" id="IPR045857">
    <property type="entry name" value="O16G_dom_2"/>
</dbReference>
<evidence type="ECO:0000313" key="6">
    <source>
        <dbReference type="Proteomes" id="UP000179281"/>
    </source>
</evidence>
<dbReference type="Gene3D" id="3.20.20.80">
    <property type="entry name" value="Glycosidases"/>
    <property type="match status" value="3"/>
</dbReference>
<evidence type="ECO:0000256" key="2">
    <source>
        <dbReference type="RuleBase" id="RU003615"/>
    </source>
</evidence>
<keyword evidence="3" id="KW-0119">Carbohydrate metabolism</keyword>
<dbReference type="STRING" id="1798653.A3G64_02865"/>
<dbReference type="Gene3D" id="3.90.400.10">
    <property type="entry name" value="Oligo-1,6-glucosidase, Domain 2"/>
    <property type="match status" value="1"/>
</dbReference>
<organism evidence="5 6">
    <name type="scientific">Candidatus Liptonbacteria bacterium RIFCSPLOWO2_12_FULL_60_15</name>
    <dbReference type="NCBI Taxonomy" id="1798653"/>
    <lineage>
        <taxon>Bacteria</taxon>
        <taxon>Candidatus Liptoniibacteriota</taxon>
    </lineage>
</organism>
<protein>
    <recommendedName>
        <fullName evidence="3">Alpha-amylase</fullName>
        <ecNumber evidence="3">3.2.1.1</ecNumber>
    </recommendedName>
</protein>
<keyword evidence="3" id="KW-0326">Glycosidase</keyword>
<name>A0A1G2CQ82_9BACT</name>